<dbReference type="InterPro" id="IPR002182">
    <property type="entry name" value="NB-ARC"/>
</dbReference>
<dbReference type="PANTHER" id="PTHR11017:SF573">
    <property type="entry name" value="ADP-RIBOSYL CYCLASE_CYCLIC ADP-RIBOSE HYDROLASE"/>
    <property type="match status" value="1"/>
</dbReference>
<dbReference type="Proteomes" id="UP001324115">
    <property type="component" value="Unassembled WGS sequence"/>
</dbReference>
<dbReference type="EMBL" id="JAXUIC010000012">
    <property type="protein sequence ID" value="KAK4558517.1"/>
    <property type="molecule type" value="Genomic_DNA"/>
</dbReference>
<dbReference type="SMART" id="SM00255">
    <property type="entry name" value="TIR"/>
    <property type="match status" value="1"/>
</dbReference>
<comment type="caution">
    <text evidence="6">The sequence shown here is derived from an EMBL/GenBank/DDBJ whole genome shotgun (WGS) entry which is preliminary data.</text>
</comment>
<dbReference type="Gene3D" id="3.80.10.10">
    <property type="entry name" value="Ribonuclease Inhibitor"/>
    <property type="match status" value="1"/>
</dbReference>
<dbReference type="AlphaFoldDB" id="A0AAN7DZ13"/>
<proteinExistence type="predicted"/>
<accession>A0AAN7DZ13</accession>
<organism evidence="6 7">
    <name type="scientific">Quercus rubra</name>
    <name type="common">Northern red oak</name>
    <name type="synonym">Quercus borealis</name>
    <dbReference type="NCBI Taxonomy" id="3512"/>
    <lineage>
        <taxon>Eukaryota</taxon>
        <taxon>Viridiplantae</taxon>
        <taxon>Streptophyta</taxon>
        <taxon>Embryophyta</taxon>
        <taxon>Tracheophyta</taxon>
        <taxon>Spermatophyta</taxon>
        <taxon>Magnoliopsida</taxon>
        <taxon>eudicotyledons</taxon>
        <taxon>Gunneridae</taxon>
        <taxon>Pentapetalae</taxon>
        <taxon>rosids</taxon>
        <taxon>fabids</taxon>
        <taxon>Fagales</taxon>
        <taxon>Fagaceae</taxon>
        <taxon>Quercus</taxon>
    </lineage>
</organism>
<dbReference type="Gene3D" id="3.40.50.10140">
    <property type="entry name" value="Toll/interleukin-1 receptor homology (TIR) domain"/>
    <property type="match status" value="1"/>
</dbReference>
<keyword evidence="4" id="KW-0520">NAD</keyword>
<dbReference type="InterPro" id="IPR036390">
    <property type="entry name" value="WH_DNA-bd_sf"/>
</dbReference>
<protein>
    <recommendedName>
        <fullName evidence="5">TIR domain-containing protein</fullName>
    </recommendedName>
</protein>
<keyword evidence="2" id="KW-0677">Repeat</keyword>
<dbReference type="InterPro" id="IPR058192">
    <property type="entry name" value="WHD_ROQ1-like"/>
</dbReference>
<dbReference type="GO" id="GO:0006952">
    <property type="term" value="P:defense response"/>
    <property type="evidence" value="ECO:0007669"/>
    <property type="project" value="UniProtKB-KW"/>
</dbReference>
<dbReference type="SUPFAM" id="SSF52058">
    <property type="entry name" value="L domain-like"/>
    <property type="match status" value="1"/>
</dbReference>
<dbReference type="SUPFAM" id="SSF52200">
    <property type="entry name" value="Toll/Interleukin receptor TIR domain"/>
    <property type="match status" value="1"/>
</dbReference>
<dbReference type="Gene3D" id="3.40.50.300">
    <property type="entry name" value="P-loop containing nucleotide triphosphate hydrolases"/>
    <property type="match status" value="1"/>
</dbReference>
<evidence type="ECO:0000256" key="4">
    <source>
        <dbReference type="ARBA" id="ARBA00023027"/>
    </source>
</evidence>
<evidence type="ECO:0000259" key="5">
    <source>
        <dbReference type="PROSITE" id="PS50104"/>
    </source>
</evidence>
<dbReference type="Gene3D" id="1.10.8.430">
    <property type="entry name" value="Helical domain of apoptotic protease-activating factors"/>
    <property type="match status" value="1"/>
</dbReference>
<dbReference type="InterPro" id="IPR035897">
    <property type="entry name" value="Toll_tir_struct_dom_sf"/>
</dbReference>
<keyword evidence="3" id="KW-0611">Plant defense</keyword>
<dbReference type="InterPro" id="IPR044974">
    <property type="entry name" value="Disease_R_plants"/>
</dbReference>
<dbReference type="FunFam" id="3.40.50.10140:FF:000007">
    <property type="entry name" value="Disease resistance protein (TIR-NBS-LRR class)"/>
    <property type="match status" value="1"/>
</dbReference>
<dbReference type="Pfam" id="PF00931">
    <property type="entry name" value="NB-ARC"/>
    <property type="match status" value="1"/>
</dbReference>
<dbReference type="Pfam" id="PF23282">
    <property type="entry name" value="WHD_ROQ1"/>
    <property type="match status" value="1"/>
</dbReference>
<evidence type="ECO:0000256" key="1">
    <source>
        <dbReference type="ARBA" id="ARBA00022614"/>
    </source>
</evidence>
<name>A0AAN7DZ13_QUERU</name>
<dbReference type="InterPro" id="IPR000157">
    <property type="entry name" value="TIR_dom"/>
</dbReference>
<dbReference type="GO" id="GO:0007165">
    <property type="term" value="P:signal transduction"/>
    <property type="evidence" value="ECO:0007669"/>
    <property type="project" value="InterPro"/>
</dbReference>
<evidence type="ECO:0000313" key="6">
    <source>
        <dbReference type="EMBL" id="KAK4558517.1"/>
    </source>
</evidence>
<feature type="domain" description="TIR" evidence="5">
    <location>
        <begin position="21"/>
        <end position="188"/>
    </location>
</feature>
<dbReference type="InterPro" id="IPR032675">
    <property type="entry name" value="LRR_dom_sf"/>
</dbReference>
<keyword evidence="1" id="KW-0433">Leucine-rich repeat</keyword>
<dbReference type="SUPFAM" id="SSF52540">
    <property type="entry name" value="P-loop containing nucleoside triphosphate hydrolases"/>
    <property type="match status" value="1"/>
</dbReference>
<dbReference type="InterPro" id="IPR027417">
    <property type="entry name" value="P-loop_NTPase"/>
</dbReference>
<dbReference type="PRINTS" id="PR00364">
    <property type="entry name" value="DISEASERSIST"/>
</dbReference>
<reference evidence="6 7" key="1">
    <citation type="journal article" date="2023" name="G3 (Bethesda)">
        <title>A haplotype-resolved chromosome-scale genome for Quercus rubra L. provides insights into the genetics of adaptive traits for red oak species.</title>
        <authorList>
            <person name="Kapoor B."/>
            <person name="Jenkins J."/>
            <person name="Schmutz J."/>
            <person name="Zhebentyayeva T."/>
            <person name="Kuelheim C."/>
            <person name="Coggeshall M."/>
            <person name="Heim C."/>
            <person name="Lasky J.R."/>
            <person name="Leites L."/>
            <person name="Islam-Faridi N."/>
            <person name="Romero-Severson J."/>
            <person name="DeLeo V.L."/>
            <person name="Lucas S.M."/>
            <person name="Lazic D."/>
            <person name="Gailing O."/>
            <person name="Carlson J."/>
            <person name="Staton M."/>
        </authorList>
    </citation>
    <scope>NUCLEOTIDE SEQUENCE [LARGE SCALE GENOMIC DNA]</scope>
    <source>
        <strain evidence="6">Pseudo-F2</strain>
    </source>
</reference>
<dbReference type="Pfam" id="PF01582">
    <property type="entry name" value="TIR"/>
    <property type="match status" value="1"/>
</dbReference>
<dbReference type="PROSITE" id="PS50104">
    <property type="entry name" value="TIR"/>
    <property type="match status" value="1"/>
</dbReference>
<dbReference type="InterPro" id="IPR042197">
    <property type="entry name" value="Apaf_helical"/>
</dbReference>
<gene>
    <name evidence="6" type="ORF">RGQ29_008020</name>
</gene>
<keyword evidence="7" id="KW-1185">Reference proteome</keyword>
<evidence type="ECO:0000256" key="2">
    <source>
        <dbReference type="ARBA" id="ARBA00022737"/>
    </source>
</evidence>
<dbReference type="GO" id="GO:0043531">
    <property type="term" value="F:ADP binding"/>
    <property type="evidence" value="ECO:0007669"/>
    <property type="project" value="InterPro"/>
</dbReference>
<evidence type="ECO:0000256" key="3">
    <source>
        <dbReference type="ARBA" id="ARBA00022821"/>
    </source>
</evidence>
<dbReference type="SUPFAM" id="SSF46785">
    <property type="entry name" value="Winged helix' DNA-binding domain"/>
    <property type="match status" value="1"/>
</dbReference>
<dbReference type="PANTHER" id="PTHR11017">
    <property type="entry name" value="LEUCINE-RICH REPEAT-CONTAINING PROTEIN"/>
    <property type="match status" value="1"/>
</dbReference>
<sequence length="1162" mass="133151">MAQKTCSSSSSSSPSSSNQTWSYDVFVSFRGEDTRYKFTDHLFAALDRSGIHSFDDNRKLERGKDIWTELEKAIQKSRIAVIVFSENYADSEWCLRELAKIMECKQNLQQIVLPVFYEVSPSHIKSQKGSLEKAFVSHEECFEVDEVKRWRDALTEAASLSGWDSKNDENRFESKFIGKIIDDISGKLNELAHLTVAPYQVGIESRMQELNKLLSKHSNDVCMVGIWGIGGIGKTTIAKAIYNQLRIKFEASCFLENVGEIAKKSRGIIDLQEQILSSVHGNGNIRVEGAAKGTTMIKNRAWCIRVLVVLDDVDHWDQLDQLAIRRSYFQRGSIIIITTRDNSIFKLDEINEIYMPLALNYHESIELLSLHAFGKKEPKENYVELSKEVVYYARGLPLTLKVLGSFLSNMSTTEWKGTLERLRQIPNEEIQKKIMVCVQSLSDTQKELFLDIACFFVGIEKYYLFKILQEDQDSNSTLESDLGVLVSRCLVIDCSDQLTMHDIIRDMGREVVRNESPKFPGQRSRLWSQKDVLDVLQSHEGTISVEGIMLNLLNNENLTVESRAFVNMNRLRVLQLNYAQLQGNFQCLSKRLRYLEWYGFPQESIPPELNMENLVAIYMPYSRLIELWTGTKILRKLKFLDFSHSSNLMKTPDFSEIINLEVLVLNNCNSLVEVDKSVICLDKLVTFDLTYCKNLELPQEIDEFMKRVNDRETGLEPKSPSIIMQAFHILPEESQDYIFCFPGKPRRSKSAAAHHPSQPQPPLKEKATFVEVDVNVLALQKLDMSGVGQLKIQEMFTISHLHFLERNHDFFSRFTNLAVEDLVNYARLLEMKPKRIQFRARHGLMTVTPLPFRRLQLSPGVLVKDLRIQRSFLRPILTMSTASIARFHLSVAIDFIDGLKLESSSCITLLITQLSKGLEAIYEKIATFLEWIFLNYSELLKKSPTKLFEELIATTSISCFLSRGEIPEWFDNISTGSILSFVVEPPPLKQEIRGWLLCVVFATRFHDIHGFDVICKFKNNTKGIEWQYEKRNCRVNPSQENMWLHSVPLHDVVCMLEAGDVVEYSIQVRGSFELKKFGVKLICWNDTEYCRSNFKAMIQNVPLPHTDDFLDAVASIDQALLAGDKKINIFYLQDKPVGCKVPCGSSPCLVKAHQRTCFQKSS</sequence>
<evidence type="ECO:0000313" key="7">
    <source>
        <dbReference type="Proteomes" id="UP001324115"/>
    </source>
</evidence>